<dbReference type="AlphaFoldDB" id="A0AAV9FE40"/>
<proteinExistence type="predicted"/>
<dbReference type="Pfam" id="PF02450">
    <property type="entry name" value="LCAT"/>
    <property type="match status" value="1"/>
</dbReference>
<dbReference type="GO" id="GO:0008374">
    <property type="term" value="F:O-acyltransferase activity"/>
    <property type="evidence" value="ECO:0007669"/>
    <property type="project" value="InterPro"/>
</dbReference>
<dbReference type="SUPFAM" id="SSF53474">
    <property type="entry name" value="alpha/beta-Hydrolases"/>
    <property type="match status" value="1"/>
</dbReference>
<dbReference type="InterPro" id="IPR003386">
    <property type="entry name" value="LACT/PDAT_acylTrfase"/>
</dbReference>
<dbReference type="InterPro" id="IPR029058">
    <property type="entry name" value="AB_hydrolase_fold"/>
</dbReference>
<organism evidence="1 2">
    <name type="scientific">Acorus calamus</name>
    <name type="common">Sweet flag</name>
    <dbReference type="NCBI Taxonomy" id="4465"/>
    <lineage>
        <taxon>Eukaryota</taxon>
        <taxon>Viridiplantae</taxon>
        <taxon>Streptophyta</taxon>
        <taxon>Embryophyta</taxon>
        <taxon>Tracheophyta</taxon>
        <taxon>Spermatophyta</taxon>
        <taxon>Magnoliopsida</taxon>
        <taxon>Liliopsida</taxon>
        <taxon>Acoraceae</taxon>
        <taxon>Acorus</taxon>
    </lineage>
</organism>
<gene>
    <name evidence="1" type="primary">LCAT1</name>
    <name evidence="1" type="ORF">QJS10_CPA02g00092</name>
</gene>
<dbReference type="EMBL" id="JAUJYO010000002">
    <property type="protein sequence ID" value="KAK1322628.1"/>
    <property type="molecule type" value="Genomic_DNA"/>
</dbReference>
<reference evidence="1" key="2">
    <citation type="submission" date="2023-06" db="EMBL/GenBank/DDBJ databases">
        <authorList>
            <person name="Ma L."/>
            <person name="Liu K.-W."/>
            <person name="Li Z."/>
            <person name="Hsiao Y.-Y."/>
            <person name="Qi Y."/>
            <person name="Fu T."/>
            <person name="Tang G."/>
            <person name="Zhang D."/>
            <person name="Sun W.-H."/>
            <person name="Liu D.-K."/>
            <person name="Li Y."/>
            <person name="Chen G.-Z."/>
            <person name="Liu X.-D."/>
            <person name="Liao X.-Y."/>
            <person name="Jiang Y.-T."/>
            <person name="Yu X."/>
            <person name="Hao Y."/>
            <person name="Huang J."/>
            <person name="Zhao X.-W."/>
            <person name="Ke S."/>
            <person name="Chen Y.-Y."/>
            <person name="Wu W.-L."/>
            <person name="Hsu J.-L."/>
            <person name="Lin Y.-F."/>
            <person name="Huang M.-D."/>
            <person name="Li C.-Y."/>
            <person name="Huang L."/>
            <person name="Wang Z.-W."/>
            <person name="Zhao X."/>
            <person name="Zhong W.-Y."/>
            <person name="Peng D.-H."/>
            <person name="Ahmad S."/>
            <person name="Lan S."/>
            <person name="Zhang J.-S."/>
            <person name="Tsai W.-C."/>
            <person name="Van De Peer Y."/>
            <person name="Liu Z.-J."/>
        </authorList>
    </citation>
    <scope>NUCLEOTIDE SEQUENCE</scope>
    <source>
        <strain evidence="1">CP</strain>
        <tissue evidence="1">Leaves</tissue>
    </source>
</reference>
<protein>
    <submittedName>
        <fullName evidence="1">Lecithin-cholesterol acyltransferase-like 1</fullName>
    </submittedName>
</protein>
<evidence type="ECO:0000313" key="1">
    <source>
        <dbReference type="EMBL" id="KAK1322628.1"/>
    </source>
</evidence>
<evidence type="ECO:0000313" key="2">
    <source>
        <dbReference type="Proteomes" id="UP001180020"/>
    </source>
</evidence>
<dbReference type="Proteomes" id="UP001180020">
    <property type="component" value="Unassembled WGS sequence"/>
</dbReference>
<reference evidence="1" key="1">
    <citation type="journal article" date="2023" name="Nat. Commun.">
        <title>Diploid and tetraploid genomes of Acorus and the evolution of monocots.</title>
        <authorList>
            <person name="Ma L."/>
            <person name="Liu K.W."/>
            <person name="Li Z."/>
            <person name="Hsiao Y.Y."/>
            <person name="Qi Y."/>
            <person name="Fu T."/>
            <person name="Tang G.D."/>
            <person name="Zhang D."/>
            <person name="Sun W.H."/>
            <person name="Liu D.K."/>
            <person name="Li Y."/>
            <person name="Chen G.Z."/>
            <person name="Liu X.D."/>
            <person name="Liao X.Y."/>
            <person name="Jiang Y.T."/>
            <person name="Yu X."/>
            <person name="Hao Y."/>
            <person name="Huang J."/>
            <person name="Zhao X.W."/>
            <person name="Ke S."/>
            <person name="Chen Y.Y."/>
            <person name="Wu W.L."/>
            <person name="Hsu J.L."/>
            <person name="Lin Y.F."/>
            <person name="Huang M.D."/>
            <person name="Li C.Y."/>
            <person name="Huang L."/>
            <person name="Wang Z.W."/>
            <person name="Zhao X."/>
            <person name="Zhong W.Y."/>
            <person name="Peng D.H."/>
            <person name="Ahmad S."/>
            <person name="Lan S."/>
            <person name="Zhang J.S."/>
            <person name="Tsai W.C."/>
            <person name="Van de Peer Y."/>
            <person name="Liu Z.J."/>
        </authorList>
    </citation>
    <scope>NUCLEOTIDE SEQUENCE</scope>
    <source>
        <strain evidence="1">CP</strain>
    </source>
</reference>
<keyword evidence="2" id="KW-1185">Reference proteome</keyword>
<sequence>MSGSSTIQVASLAYPKPTLPPSSHTHKNMNKAVHGVLCVILYMAVLTLQNTCCYAARQDDHHQLHPIILVPGSGGNQLEARLTDAYKPSSLFCRLCHRSGRWFRLWFDPTVFVPPLTSCFADRMTLVYDAAVDDYRNWPGVETRVPHFGSLQSLLYLVPHLKPISSYMASLADTLKKMGYTEAQNLYGAPYDFRYGLAGPGHPSKVGSQYLQDLKNLIERASSSNGGKPVILMAHSLGGLYVLHLLDRSPPSWRRAYVKHFVALSSPWAGTVQMMLTFGSGYTLGLPIVDPLAIRDEQRSSESNLWLLPSPRVFGNQTLVTTASGGAYAAVDMARFLEDIGFGEGVGPYEERIGPLLEGVGPVGVPITCVVGAGVETPERLEYGPGGFDVQPEIVHGDGDGTVNMVSLLALEREWAGVKGQSVRVIKVNGVSHTSILSDEIALKEIVSVVSGINSVRVVENLKSKMK</sequence>
<keyword evidence="1" id="KW-0808">Transferase</keyword>
<dbReference type="Gene3D" id="3.40.50.1820">
    <property type="entry name" value="alpha/beta hydrolase"/>
    <property type="match status" value="2"/>
</dbReference>
<dbReference type="PANTHER" id="PTHR11440">
    <property type="entry name" value="LECITHIN-CHOLESTEROL ACYLTRANSFERASE-RELATED"/>
    <property type="match status" value="1"/>
</dbReference>
<dbReference type="GO" id="GO:0006629">
    <property type="term" value="P:lipid metabolic process"/>
    <property type="evidence" value="ECO:0007669"/>
    <property type="project" value="InterPro"/>
</dbReference>
<keyword evidence="1" id="KW-0012">Acyltransferase</keyword>
<accession>A0AAV9FE40</accession>
<comment type="caution">
    <text evidence="1">The sequence shown here is derived from an EMBL/GenBank/DDBJ whole genome shotgun (WGS) entry which is preliminary data.</text>
</comment>
<name>A0AAV9FE40_ACOCL</name>